<protein>
    <submittedName>
        <fullName evidence="1">Uncharacterized protein</fullName>
    </submittedName>
</protein>
<sequence>MALNKGKRARGSNFTKEEELLLVRSVCISWGNYTSKKLKTPMSKRLRQTNSTSKNLFYEKKIMFAEEEIERSRLEQEDILIKRKRDAEKHEWEGELHRKKLELLEIEIKQRMLNN</sequence>
<comment type="caution">
    <text evidence="1">The sequence shown here is derived from an EMBL/GenBank/DDBJ whole genome shotgun (WGS) entry which is preliminary data.</text>
</comment>
<evidence type="ECO:0000313" key="2">
    <source>
        <dbReference type="Proteomes" id="UP001152888"/>
    </source>
</evidence>
<organism evidence="1 2">
    <name type="scientific">Acanthoscelides obtectus</name>
    <name type="common">Bean weevil</name>
    <name type="synonym">Bruchus obtectus</name>
    <dbReference type="NCBI Taxonomy" id="200917"/>
    <lineage>
        <taxon>Eukaryota</taxon>
        <taxon>Metazoa</taxon>
        <taxon>Ecdysozoa</taxon>
        <taxon>Arthropoda</taxon>
        <taxon>Hexapoda</taxon>
        <taxon>Insecta</taxon>
        <taxon>Pterygota</taxon>
        <taxon>Neoptera</taxon>
        <taxon>Endopterygota</taxon>
        <taxon>Coleoptera</taxon>
        <taxon>Polyphaga</taxon>
        <taxon>Cucujiformia</taxon>
        <taxon>Chrysomeloidea</taxon>
        <taxon>Chrysomelidae</taxon>
        <taxon>Bruchinae</taxon>
        <taxon>Bruchini</taxon>
        <taxon>Acanthoscelides</taxon>
    </lineage>
</organism>
<keyword evidence="2" id="KW-1185">Reference proteome</keyword>
<dbReference type="AlphaFoldDB" id="A0A9P0ML37"/>
<proteinExistence type="predicted"/>
<dbReference type="Proteomes" id="UP001152888">
    <property type="component" value="Unassembled WGS sequence"/>
</dbReference>
<reference evidence="1" key="1">
    <citation type="submission" date="2022-03" db="EMBL/GenBank/DDBJ databases">
        <authorList>
            <person name="Sayadi A."/>
        </authorList>
    </citation>
    <scope>NUCLEOTIDE SEQUENCE</scope>
</reference>
<dbReference type="EMBL" id="CAKOFQ010008640">
    <property type="protein sequence ID" value="CAH2015231.1"/>
    <property type="molecule type" value="Genomic_DNA"/>
</dbReference>
<evidence type="ECO:0000313" key="1">
    <source>
        <dbReference type="EMBL" id="CAH2015231.1"/>
    </source>
</evidence>
<gene>
    <name evidence="1" type="ORF">ACAOBT_LOCUS34622</name>
</gene>
<accession>A0A9P0ML37</accession>
<name>A0A9P0ML37_ACAOB</name>